<dbReference type="Gene3D" id="2.60.120.480">
    <property type="entry name" value="Ureidoglycolate hydrolase"/>
    <property type="match status" value="1"/>
</dbReference>
<keyword evidence="3 5" id="KW-0456">Lyase</keyword>
<dbReference type="GO" id="GO:0000256">
    <property type="term" value="P:allantoin catabolic process"/>
    <property type="evidence" value="ECO:0007669"/>
    <property type="project" value="UniProtKB-UniRule"/>
</dbReference>
<comment type="catalytic activity">
    <reaction evidence="4 5">
        <text>(S)-ureidoglycolate = urea + glyoxylate</text>
        <dbReference type="Rhea" id="RHEA:11304"/>
        <dbReference type="ChEBI" id="CHEBI:16199"/>
        <dbReference type="ChEBI" id="CHEBI:36655"/>
        <dbReference type="ChEBI" id="CHEBI:57296"/>
        <dbReference type="EC" id="4.3.2.3"/>
    </reaction>
</comment>
<dbReference type="AlphaFoldDB" id="A0AB38YET4"/>
<accession>A0AB38YET4</accession>
<dbReference type="PIRSF" id="PIRSF017306">
    <property type="entry name" value="Ureidogly_hydro"/>
    <property type="match status" value="1"/>
</dbReference>
<dbReference type="HAMAP" id="MF_00616">
    <property type="entry name" value="Ureidogly_lyase"/>
    <property type="match status" value="1"/>
</dbReference>
<comment type="similarity">
    <text evidence="5">Belongs to the ureidoglycolate lyase family.</text>
</comment>
<organism evidence="6">
    <name type="scientific">Salinispirillum sp. LH 10-3-1</name>
    <dbReference type="NCBI Taxonomy" id="2952525"/>
    <lineage>
        <taxon>Bacteria</taxon>
        <taxon>Pseudomonadati</taxon>
        <taxon>Pseudomonadota</taxon>
        <taxon>Gammaproteobacteria</taxon>
        <taxon>Oceanospirillales</taxon>
        <taxon>Saccharospirillaceae</taxon>
        <taxon>Salinispirillum</taxon>
    </lineage>
</organism>
<dbReference type="InterPro" id="IPR007247">
    <property type="entry name" value="Ureidogly_lyase"/>
</dbReference>
<dbReference type="EC" id="4.3.2.3" evidence="5"/>
<comment type="subunit">
    <text evidence="1 5">Homodimer.</text>
</comment>
<dbReference type="CDD" id="cd20298">
    <property type="entry name" value="cupin_UAH"/>
    <property type="match status" value="1"/>
</dbReference>
<dbReference type="InterPro" id="IPR024060">
    <property type="entry name" value="Ureidoglycolate_lyase_dom_sf"/>
</dbReference>
<evidence type="ECO:0000256" key="2">
    <source>
        <dbReference type="ARBA" id="ARBA00022631"/>
    </source>
</evidence>
<name>A0AB38YET4_9GAMM</name>
<dbReference type="NCBIfam" id="NF009932">
    <property type="entry name" value="PRK13395.1"/>
    <property type="match status" value="1"/>
</dbReference>
<comment type="pathway">
    <text evidence="5">Nitrogen metabolism; (S)-allantoin degradation.</text>
</comment>
<dbReference type="SUPFAM" id="SSF51182">
    <property type="entry name" value="RmlC-like cupins"/>
    <property type="match status" value="1"/>
</dbReference>
<protein>
    <recommendedName>
        <fullName evidence="5">Ureidoglycolate lyase</fullName>
        <ecNumber evidence="5">4.3.2.3</ecNumber>
    </recommendedName>
    <alternativeName>
        <fullName evidence="5">Ureidoglycolatase</fullName>
    </alternativeName>
</protein>
<comment type="cofactor">
    <cofactor evidence="5">
        <name>Ni(2+)</name>
        <dbReference type="ChEBI" id="CHEBI:49786"/>
    </cofactor>
</comment>
<sequence length="168" mass="18509">MEYILKPDYLTKEAFAPFGDVIETEGRDSFPINNGTTERFHRLADVSTGPDDGHAIISVFRAKSSKMPLDITMLERHPHGSQAFIPLLGKPFLVVVAPAADVPAPEAIRAFVTNGAQGVNYHAGVWHHPVLPLMPVDDFLVVDRTGSLPNCDEHFFPEDVRIVLDPRG</sequence>
<evidence type="ECO:0000256" key="5">
    <source>
        <dbReference type="HAMAP-Rule" id="MF_00616"/>
    </source>
</evidence>
<proteinExistence type="inferred from homology"/>
<dbReference type="EMBL" id="CP101717">
    <property type="protein sequence ID" value="WLD57818.1"/>
    <property type="molecule type" value="Genomic_DNA"/>
</dbReference>
<dbReference type="PANTHER" id="PTHR21221:SF1">
    <property type="entry name" value="UREIDOGLYCOLATE LYASE"/>
    <property type="match status" value="1"/>
</dbReference>
<dbReference type="InterPro" id="IPR023525">
    <property type="entry name" value="Ureidogly_lyase_bac"/>
</dbReference>
<comment type="function">
    <text evidence="5">Catalyzes the catabolism of the allantoin degradation intermediate (S)-ureidoglycolate, generating urea and glyoxylate. Involved in the utilization of allantoin as nitrogen source.</text>
</comment>
<dbReference type="NCBIfam" id="NF002949">
    <property type="entry name" value="PRK03606.1-2"/>
    <property type="match status" value="1"/>
</dbReference>
<evidence type="ECO:0000313" key="6">
    <source>
        <dbReference type="EMBL" id="WLD57818.1"/>
    </source>
</evidence>
<gene>
    <name evidence="5" type="primary">allA</name>
    <name evidence="6" type="ORF">NFC81_14050</name>
</gene>
<evidence type="ECO:0000256" key="1">
    <source>
        <dbReference type="ARBA" id="ARBA00011738"/>
    </source>
</evidence>
<dbReference type="GO" id="GO:0004848">
    <property type="term" value="F:ureidoglycolate hydrolase activity"/>
    <property type="evidence" value="ECO:0007669"/>
    <property type="project" value="InterPro"/>
</dbReference>
<dbReference type="PANTHER" id="PTHR21221">
    <property type="entry name" value="UREIDOGLYCOLATE HYDROLASE"/>
    <property type="match status" value="1"/>
</dbReference>
<dbReference type="RefSeq" id="WP_304995102.1">
    <property type="nucleotide sequence ID" value="NZ_CP101717.1"/>
</dbReference>
<dbReference type="Pfam" id="PF04115">
    <property type="entry name" value="Ureidogly_lyase"/>
    <property type="match status" value="1"/>
</dbReference>
<evidence type="ECO:0000256" key="3">
    <source>
        <dbReference type="ARBA" id="ARBA00023239"/>
    </source>
</evidence>
<dbReference type="GO" id="GO:0006145">
    <property type="term" value="P:purine nucleobase catabolic process"/>
    <property type="evidence" value="ECO:0007669"/>
    <property type="project" value="UniProtKB-UniRule"/>
</dbReference>
<reference evidence="6" key="1">
    <citation type="submission" date="2022-07" db="EMBL/GenBank/DDBJ databases">
        <title>Complete genome sequence of Salinispirillum sp. LH10-3-1 capable of multiple carbohydrate inversion isolated from a soda lake.</title>
        <authorList>
            <person name="Liu J."/>
            <person name="Zhai Y."/>
            <person name="Zhang H."/>
            <person name="Yang H."/>
            <person name="Qu J."/>
            <person name="Li J."/>
        </authorList>
    </citation>
    <scope>NUCLEOTIDE SEQUENCE</scope>
    <source>
        <strain evidence="6">LH 10-3-1</strain>
    </source>
</reference>
<dbReference type="InterPro" id="IPR047233">
    <property type="entry name" value="UAH_cupin"/>
</dbReference>
<evidence type="ECO:0000256" key="4">
    <source>
        <dbReference type="ARBA" id="ARBA00047684"/>
    </source>
</evidence>
<dbReference type="GO" id="GO:0050385">
    <property type="term" value="F:ureidoglycolate lyase activity"/>
    <property type="evidence" value="ECO:0007669"/>
    <property type="project" value="UniProtKB-UniRule"/>
</dbReference>
<keyword evidence="2 5" id="KW-0659">Purine metabolism</keyword>
<dbReference type="InterPro" id="IPR011051">
    <property type="entry name" value="RmlC_Cupin_sf"/>
</dbReference>